<proteinExistence type="predicted"/>
<organism evidence="10 11">
    <name type="scientific">Hydra vulgaris</name>
    <name type="common">Hydra</name>
    <name type="synonym">Hydra attenuata</name>
    <dbReference type="NCBI Taxonomy" id="6087"/>
    <lineage>
        <taxon>Eukaryota</taxon>
        <taxon>Metazoa</taxon>
        <taxon>Cnidaria</taxon>
        <taxon>Hydrozoa</taxon>
        <taxon>Hydroidolina</taxon>
        <taxon>Anthoathecata</taxon>
        <taxon>Aplanulata</taxon>
        <taxon>Hydridae</taxon>
        <taxon>Hydra</taxon>
    </lineage>
</organism>
<dbReference type="PANTHER" id="PTHR23226:SF416">
    <property type="entry name" value="FI01424P"/>
    <property type="match status" value="1"/>
</dbReference>
<feature type="domain" description="C2H2-type" evidence="9">
    <location>
        <begin position="296"/>
        <end position="318"/>
    </location>
</feature>
<evidence type="ECO:0000256" key="7">
    <source>
        <dbReference type="PROSITE-ProRule" id="PRU00042"/>
    </source>
</evidence>
<feature type="domain" description="C2H2-type" evidence="9">
    <location>
        <begin position="270"/>
        <end position="297"/>
    </location>
</feature>
<evidence type="ECO:0000256" key="2">
    <source>
        <dbReference type="ARBA" id="ARBA00022723"/>
    </source>
</evidence>
<evidence type="ECO:0000256" key="8">
    <source>
        <dbReference type="SAM" id="MobiDB-lite"/>
    </source>
</evidence>
<dbReference type="RefSeq" id="XP_065663592.1">
    <property type="nucleotide sequence ID" value="XM_065807520.1"/>
</dbReference>
<dbReference type="Pfam" id="PF13912">
    <property type="entry name" value="zf-C2H2_6"/>
    <property type="match status" value="1"/>
</dbReference>
<dbReference type="Proteomes" id="UP001652625">
    <property type="component" value="Chromosome 10"/>
</dbReference>
<dbReference type="InterPro" id="IPR013087">
    <property type="entry name" value="Znf_C2H2_type"/>
</dbReference>
<dbReference type="InterPro" id="IPR036236">
    <property type="entry name" value="Znf_C2H2_sf"/>
</dbReference>
<evidence type="ECO:0000313" key="10">
    <source>
        <dbReference type="Proteomes" id="UP001652625"/>
    </source>
</evidence>
<dbReference type="GeneID" id="105845154"/>
<keyword evidence="5" id="KW-0862">Zinc</keyword>
<feature type="domain" description="C2H2-type" evidence="9">
    <location>
        <begin position="242"/>
        <end position="269"/>
    </location>
</feature>
<feature type="compositionally biased region" description="Basic residues" evidence="8">
    <location>
        <begin position="160"/>
        <end position="176"/>
    </location>
</feature>
<dbReference type="PROSITE" id="PS00028">
    <property type="entry name" value="ZINC_FINGER_C2H2_1"/>
    <property type="match status" value="6"/>
</dbReference>
<feature type="domain" description="C2H2-type" evidence="9">
    <location>
        <begin position="186"/>
        <end position="213"/>
    </location>
</feature>
<keyword evidence="3" id="KW-0677">Repeat</keyword>
<evidence type="ECO:0000256" key="1">
    <source>
        <dbReference type="ARBA" id="ARBA00004123"/>
    </source>
</evidence>
<evidence type="ECO:0000256" key="4">
    <source>
        <dbReference type="ARBA" id="ARBA00022771"/>
    </source>
</evidence>
<sequence>MNEERNSVWEFTKDGGQMLAKLRVDLVRPDDQNVFGMVDSFKKESDIDCETGITVKVQNNDEQSLCSLQQSKINCLIPSIDFYNPACDTQKRLGDSAEGNFSEKLNSNETQHTIALSVNDDALPDEKPNLFEISLSSLKGIRTEMEIELVGDNEKELHNKPAHPNKKIQSMNKKKQIKMEKREKRYSCEHCEKRFASNHHLIKHNRIHTGEKPYKCSDCDFVFGRNDHLIRHKKTHSTEKPFKCDNCDGSFKRKDHLLRHSRTHSAEKKIACDVCNKLFKSKEDVNGHMKTHTRPYKCEKCEKSFAKKENIRAHMKTHEEFCSSQIKENMCLICSRTFTRKSHVARHMKIHGGSKEQLCANEGVVNKDSGDITSITVSQAIEDHFNNEKLLSNDTIITIDVTNSSLN</sequence>
<evidence type="ECO:0000259" key="9">
    <source>
        <dbReference type="PROSITE" id="PS50157"/>
    </source>
</evidence>
<dbReference type="SUPFAM" id="SSF57667">
    <property type="entry name" value="beta-beta-alpha zinc fingers"/>
    <property type="match status" value="4"/>
</dbReference>
<dbReference type="Gene3D" id="3.30.160.60">
    <property type="entry name" value="Classic Zinc Finger"/>
    <property type="match status" value="6"/>
</dbReference>
<feature type="domain" description="C2H2-type" evidence="9">
    <location>
        <begin position="214"/>
        <end position="241"/>
    </location>
</feature>
<keyword evidence="6" id="KW-0539">Nucleus</keyword>
<protein>
    <submittedName>
        <fullName evidence="11">Zinc finger protein 394 isoform X2</fullName>
    </submittedName>
</protein>
<feature type="region of interest" description="Disordered" evidence="8">
    <location>
        <begin position="156"/>
        <end position="179"/>
    </location>
</feature>
<keyword evidence="4 7" id="KW-0863">Zinc-finger</keyword>
<feature type="domain" description="C2H2-type" evidence="9">
    <location>
        <begin position="329"/>
        <end position="356"/>
    </location>
</feature>
<name>A0ABM4CP23_HYDVU</name>
<dbReference type="PROSITE" id="PS50157">
    <property type="entry name" value="ZINC_FINGER_C2H2_2"/>
    <property type="match status" value="6"/>
</dbReference>
<evidence type="ECO:0000256" key="6">
    <source>
        <dbReference type="ARBA" id="ARBA00023242"/>
    </source>
</evidence>
<gene>
    <name evidence="11" type="primary">LOC105845154</name>
</gene>
<comment type="subcellular location">
    <subcellularLocation>
        <location evidence="1">Nucleus</location>
    </subcellularLocation>
</comment>
<keyword evidence="10" id="KW-1185">Reference proteome</keyword>
<accession>A0ABM4CP23</accession>
<dbReference type="PANTHER" id="PTHR23226">
    <property type="entry name" value="ZINC FINGER AND SCAN DOMAIN-CONTAINING"/>
    <property type="match status" value="1"/>
</dbReference>
<dbReference type="Pfam" id="PF00096">
    <property type="entry name" value="zf-C2H2"/>
    <property type="match status" value="5"/>
</dbReference>
<dbReference type="SMART" id="SM00355">
    <property type="entry name" value="ZnF_C2H2"/>
    <property type="match status" value="6"/>
</dbReference>
<reference evidence="11" key="1">
    <citation type="submission" date="2025-08" db="UniProtKB">
        <authorList>
            <consortium name="RefSeq"/>
        </authorList>
    </citation>
    <scope>IDENTIFICATION</scope>
</reference>
<evidence type="ECO:0000256" key="3">
    <source>
        <dbReference type="ARBA" id="ARBA00022737"/>
    </source>
</evidence>
<evidence type="ECO:0000313" key="11">
    <source>
        <dbReference type="RefSeq" id="XP_065663592.1"/>
    </source>
</evidence>
<keyword evidence="2" id="KW-0479">Metal-binding</keyword>
<evidence type="ECO:0000256" key="5">
    <source>
        <dbReference type="ARBA" id="ARBA00022833"/>
    </source>
</evidence>